<evidence type="ECO:0008006" key="5">
    <source>
        <dbReference type="Google" id="ProtNLM"/>
    </source>
</evidence>
<keyword evidence="4" id="KW-1185">Reference proteome</keyword>
<organism evidence="3 4">
    <name type="scientific">Necator americanus</name>
    <name type="common">Human hookworm</name>
    <dbReference type="NCBI Taxonomy" id="51031"/>
    <lineage>
        <taxon>Eukaryota</taxon>
        <taxon>Metazoa</taxon>
        <taxon>Ecdysozoa</taxon>
        <taxon>Nematoda</taxon>
        <taxon>Chromadorea</taxon>
        <taxon>Rhabditida</taxon>
        <taxon>Rhabditina</taxon>
        <taxon>Rhabditomorpha</taxon>
        <taxon>Strongyloidea</taxon>
        <taxon>Ancylostomatidae</taxon>
        <taxon>Bunostominae</taxon>
        <taxon>Necator</taxon>
    </lineage>
</organism>
<feature type="compositionally biased region" description="Polar residues" evidence="1">
    <location>
        <begin position="58"/>
        <end position="90"/>
    </location>
</feature>
<gene>
    <name evidence="3" type="primary">Necator_chrV.g18777</name>
    <name evidence="3" type="ORF">RB195_013986</name>
</gene>
<feature type="compositionally biased region" description="Polar residues" evidence="1">
    <location>
        <begin position="228"/>
        <end position="242"/>
    </location>
</feature>
<feature type="region of interest" description="Disordered" evidence="1">
    <location>
        <begin position="217"/>
        <end position="246"/>
    </location>
</feature>
<feature type="chain" id="PRO_5046971098" description="Pepsin inhibitor-3-like repeated domain protein" evidence="2">
    <location>
        <begin position="16"/>
        <end position="270"/>
    </location>
</feature>
<comment type="caution">
    <text evidence="3">The sequence shown here is derived from an EMBL/GenBank/DDBJ whole genome shotgun (WGS) entry which is preliminary data.</text>
</comment>
<feature type="signal peptide" evidence="2">
    <location>
        <begin position="1"/>
        <end position="15"/>
    </location>
</feature>
<evidence type="ECO:0000256" key="1">
    <source>
        <dbReference type="SAM" id="MobiDB-lite"/>
    </source>
</evidence>
<feature type="compositionally biased region" description="Low complexity" evidence="1">
    <location>
        <begin position="94"/>
        <end position="109"/>
    </location>
</feature>
<dbReference type="EMBL" id="JAVFWL010000005">
    <property type="protein sequence ID" value="KAK6755339.1"/>
    <property type="molecule type" value="Genomic_DNA"/>
</dbReference>
<accession>A0ABR1DY65</accession>
<evidence type="ECO:0000313" key="3">
    <source>
        <dbReference type="EMBL" id="KAK6755339.1"/>
    </source>
</evidence>
<name>A0ABR1DY65_NECAM</name>
<dbReference type="Proteomes" id="UP001303046">
    <property type="component" value="Unassembled WGS sequence"/>
</dbReference>
<sequence>MRTLISLLCLCLVSGQQFPDGQYSDGGFVQSSQYSYSSSQPTQFPLPAYDQQQYTSAPSIQSNMNNGNYGPENQYQNQPQNGYDYTQYDATTPYPQSAGGYSSGQSQSGLYTSSGNTQVSIQQYSFNNGDCKYEDGYVTENGQRRQATSQEIDIINQYKQAINDYMKQVNGYMGDWVNTMFKDLPFNTGQSFPSLPNMPPMPEAPCLCSPQSCGQQQQQQSPVYGPVNSYNQQGNQYQTTGAPYSNQYQVNQQQYQSSVTQSPQYNGRKK</sequence>
<evidence type="ECO:0000313" key="4">
    <source>
        <dbReference type="Proteomes" id="UP001303046"/>
    </source>
</evidence>
<protein>
    <recommendedName>
        <fullName evidence="5">Pepsin inhibitor-3-like repeated domain protein</fullName>
    </recommendedName>
</protein>
<reference evidence="3 4" key="1">
    <citation type="submission" date="2023-08" db="EMBL/GenBank/DDBJ databases">
        <title>A Necator americanus chromosomal reference genome.</title>
        <authorList>
            <person name="Ilik V."/>
            <person name="Petrzelkova K.J."/>
            <person name="Pardy F."/>
            <person name="Fuh T."/>
            <person name="Niatou-Singa F.S."/>
            <person name="Gouil Q."/>
            <person name="Baker L."/>
            <person name="Ritchie M.E."/>
            <person name="Jex A.R."/>
            <person name="Gazzola D."/>
            <person name="Li H."/>
            <person name="Toshio Fujiwara R."/>
            <person name="Zhan B."/>
            <person name="Aroian R.V."/>
            <person name="Pafco B."/>
            <person name="Schwarz E.M."/>
        </authorList>
    </citation>
    <scope>NUCLEOTIDE SEQUENCE [LARGE SCALE GENOMIC DNA]</scope>
    <source>
        <strain evidence="3 4">Aroian</strain>
        <tissue evidence="3">Whole animal</tissue>
    </source>
</reference>
<evidence type="ECO:0000256" key="2">
    <source>
        <dbReference type="SAM" id="SignalP"/>
    </source>
</evidence>
<keyword evidence="2" id="KW-0732">Signal</keyword>
<feature type="region of interest" description="Disordered" evidence="1">
    <location>
        <begin position="58"/>
        <end position="109"/>
    </location>
</feature>
<proteinExistence type="predicted"/>